<evidence type="ECO:0000259" key="1">
    <source>
        <dbReference type="Pfam" id="PF13681"/>
    </source>
</evidence>
<dbReference type="EMBL" id="CCAE010000070">
    <property type="protein sequence ID" value="CDN90209.1"/>
    <property type="molecule type" value="Genomic_DNA"/>
</dbReference>
<sequence length="235" mass="25278">MNRKRSRGFVLVTSLIFLIVLSVLGVMAMRGSLFEQRMAANDRDMNMAREFAEMALRDAERDILGLHFDGVSFCAAALSDCTNVRPAGTRPVSAADAGNFWSASNPAIDDIALEDGGLNQDLELQGVYNARSSIACNGPVWSGADWVDGVARSCGGTINEAVPTVAYGTFTDAPFNAPGVNPPRYMIEMFRADDLGITPPSNKLFFRITAVGFGRSNVDANRPTSITLQSVFSPL</sequence>
<dbReference type="Pfam" id="PF13681">
    <property type="entry name" value="PilX"/>
    <property type="match status" value="1"/>
</dbReference>
<keyword evidence="3" id="KW-0812">Transmembrane</keyword>
<keyword evidence="3" id="KW-0472">Membrane</keyword>
<keyword evidence="4" id="KW-1185">Reference proteome</keyword>
<dbReference type="AlphaFoldDB" id="A0A1L1PR26"/>
<accession>A0A1L1PR26</accession>
<evidence type="ECO:0000259" key="2">
    <source>
        <dbReference type="Pfam" id="PF14341"/>
    </source>
</evidence>
<dbReference type="Proteomes" id="UP000028878">
    <property type="component" value="Unassembled WGS sequence"/>
</dbReference>
<dbReference type="Pfam" id="PF14341">
    <property type="entry name" value="PilX_N"/>
    <property type="match status" value="1"/>
</dbReference>
<gene>
    <name evidence="3" type="ORF">BN948_04651</name>
</gene>
<protein>
    <submittedName>
        <fullName evidence="3">Probably transmembrane protein</fullName>
    </submittedName>
</protein>
<evidence type="ECO:0000313" key="3">
    <source>
        <dbReference type="EMBL" id="CDN90209.1"/>
    </source>
</evidence>
<proteinExistence type="predicted"/>
<dbReference type="InterPro" id="IPR025746">
    <property type="entry name" value="PilX_N_dom"/>
</dbReference>
<name>A0A1L1PR26_HYDIT</name>
<reference evidence="4" key="2">
    <citation type="submission" date="2014-11" db="EMBL/GenBank/DDBJ databases">
        <title>Draft genome sequence of Hydrogenophaga intermedia S1.</title>
        <authorList>
            <person name="Gan H.M."/>
            <person name="Chew T.H."/>
            <person name="Stolz A."/>
        </authorList>
    </citation>
    <scope>NUCLEOTIDE SEQUENCE [LARGE SCALE GENOMIC DNA]</scope>
    <source>
        <strain evidence="4">S1</strain>
    </source>
</reference>
<reference evidence="4" key="1">
    <citation type="submission" date="2014-02" db="EMBL/GenBank/DDBJ databases">
        <authorList>
            <person name="Gan H."/>
        </authorList>
    </citation>
    <scope>NUCLEOTIDE SEQUENCE [LARGE SCALE GENOMIC DNA]</scope>
    <source>
        <strain evidence="4">S1</strain>
    </source>
</reference>
<dbReference type="InterPro" id="IPR025205">
    <property type="entry name" value="PilX/PilW_C"/>
</dbReference>
<dbReference type="RefSeq" id="WP_009520101.1">
    <property type="nucleotide sequence ID" value="NZ_CCAE010000070.1"/>
</dbReference>
<feature type="domain" description="Type 4 fimbrial biogenesis protein PilX N-terminal" evidence="2">
    <location>
        <begin position="7"/>
        <end position="56"/>
    </location>
</feature>
<evidence type="ECO:0000313" key="4">
    <source>
        <dbReference type="Proteomes" id="UP000028878"/>
    </source>
</evidence>
<feature type="domain" description="PilX/PilW C-terminal" evidence="1">
    <location>
        <begin position="148"/>
        <end position="233"/>
    </location>
</feature>
<organism evidence="3 4">
    <name type="scientific">Hydrogenophaga intermedia</name>
    <dbReference type="NCBI Taxonomy" id="65786"/>
    <lineage>
        <taxon>Bacteria</taxon>
        <taxon>Pseudomonadati</taxon>
        <taxon>Pseudomonadota</taxon>
        <taxon>Betaproteobacteria</taxon>
        <taxon>Burkholderiales</taxon>
        <taxon>Comamonadaceae</taxon>
        <taxon>Hydrogenophaga</taxon>
    </lineage>
</organism>